<dbReference type="AlphaFoldDB" id="A0A8J2Z3J9"/>
<organism evidence="2 3">
    <name type="scientific">Cysteiniphilum litorale</name>
    <dbReference type="NCBI Taxonomy" id="2056700"/>
    <lineage>
        <taxon>Bacteria</taxon>
        <taxon>Pseudomonadati</taxon>
        <taxon>Pseudomonadota</taxon>
        <taxon>Gammaproteobacteria</taxon>
        <taxon>Thiotrichales</taxon>
        <taxon>Fastidiosibacteraceae</taxon>
        <taxon>Cysteiniphilum</taxon>
    </lineage>
</organism>
<dbReference type="Pfam" id="PF18406">
    <property type="entry name" value="DUF1281_C"/>
    <property type="match status" value="1"/>
</dbReference>
<dbReference type="Proteomes" id="UP000636949">
    <property type="component" value="Unassembled WGS sequence"/>
</dbReference>
<sequence>MPNWCNNKLILNADKKSLDSLLCEIHKHNCLFDFLCPLPNDIVNNQEWTRENWGTKWNVHLADLDINRASDNDVSIGFDTSWTPPVAFIKTLINAYPTINFKLYYFEDGMGIAGIYFYQDNIVHDISIEPNTLEYFRLLVDVFGYNAQNIAEDYEVAPDILNKLA</sequence>
<dbReference type="SUPFAM" id="SSF160940">
    <property type="entry name" value="Api92-like"/>
    <property type="match status" value="1"/>
</dbReference>
<dbReference type="Gene3D" id="3.30.70.1270">
    <property type="entry name" value="Api92-like domains"/>
    <property type="match status" value="1"/>
</dbReference>
<evidence type="ECO:0000259" key="1">
    <source>
        <dbReference type="Pfam" id="PF18406"/>
    </source>
</evidence>
<comment type="caution">
    <text evidence="2">The sequence shown here is derived from an EMBL/GenBank/DDBJ whole genome shotgun (WGS) entry which is preliminary data.</text>
</comment>
<evidence type="ECO:0000313" key="3">
    <source>
        <dbReference type="Proteomes" id="UP000636949"/>
    </source>
</evidence>
<dbReference type="RefSeq" id="WP_117002144.1">
    <property type="nucleotide sequence ID" value="NZ_BMJS01000005.1"/>
</dbReference>
<reference evidence="2" key="2">
    <citation type="submission" date="2020-09" db="EMBL/GenBank/DDBJ databases">
        <authorList>
            <person name="Sun Q."/>
            <person name="Zhou Y."/>
        </authorList>
    </citation>
    <scope>NUCLEOTIDE SEQUENCE</scope>
    <source>
        <strain evidence="2">CGMCC 1.15758</strain>
    </source>
</reference>
<name>A0A8J2Z3J9_9GAMM</name>
<dbReference type="OrthoDB" id="7992117at2"/>
<accession>A0A8J2Z3J9</accession>
<feature type="domain" description="YubB ferredoxin-like" evidence="1">
    <location>
        <begin position="66"/>
        <end position="132"/>
    </location>
</feature>
<reference evidence="2" key="1">
    <citation type="journal article" date="2014" name="Int. J. Syst. Evol. Microbiol.">
        <title>Complete genome sequence of Corynebacterium casei LMG S-19264T (=DSM 44701T), isolated from a smear-ripened cheese.</title>
        <authorList>
            <consortium name="US DOE Joint Genome Institute (JGI-PGF)"/>
            <person name="Walter F."/>
            <person name="Albersmeier A."/>
            <person name="Kalinowski J."/>
            <person name="Ruckert C."/>
        </authorList>
    </citation>
    <scope>NUCLEOTIDE SEQUENCE</scope>
    <source>
        <strain evidence="2">CGMCC 1.15758</strain>
    </source>
</reference>
<gene>
    <name evidence="2" type="ORF">GCM10010995_07810</name>
</gene>
<protein>
    <recommendedName>
        <fullName evidence="1">YubB ferredoxin-like domain-containing protein</fullName>
    </recommendedName>
</protein>
<dbReference type="InterPro" id="IPR041329">
    <property type="entry name" value="YubB_C"/>
</dbReference>
<evidence type="ECO:0000313" key="2">
    <source>
        <dbReference type="EMBL" id="GGF93122.1"/>
    </source>
</evidence>
<keyword evidence="3" id="KW-1185">Reference proteome</keyword>
<proteinExistence type="predicted"/>
<dbReference type="EMBL" id="BMJS01000005">
    <property type="protein sequence ID" value="GGF93122.1"/>
    <property type="molecule type" value="Genomic_DNA"/>
</dbReference>